<evidence type="ECO:0000313" key="1">
    <source>
        <dbReference type="EMBL" id="EQD59136.1"/>
    </source>
</evidence>
<sequence length="100" mass="11396">DAAQQVDAEAAQRSEIDKASNYFQVNRERMRYSRFREMGLFVGSGTVEAGCKSVVAQRLKLSGMRWRVRGAAAIISLRCQAASDRWEELWEWLPRQSTVA</sequence>
<comment type="caution">
    <text evidence="1">The sequence shown here is derived from an EMBL/GenBank/DDBJ whole genome shotgun (WGS) entry which is preliminary data.</text>
</comment>
<organism evidence="1">
    <name type="scientific">mine drainage metagenome</name>
    <dbReference type="NCBI Taxonomy" id="410659"/>
    <lineage>
        <taxon>unclassified sequences</taxon>
        <taxon>metagenomes</taxon>
        <taxon>ecological metagenomes</taxon>
    </lineage>
</organism>
<accession>T1AF79</accession>
<evidence type="ECO:0008006" key="2">
    <source>
        <dbReference type="Google" id="ProtNLM"/>
    </source>
</evidence>
<proteinExistence type="predicted"/>
<dbReference type="AlphaFoldDB" id="T1AF79"/>
<reference evidence="1" key="1">
    <citation type="submission" date="2013-08" db="EMBL/GenBank/DDBJ databases">
        <authorList>
            <person name="Mendez C."/>
            <person name="Richter M."/>
            <person name="Ferrer M."/>
            <person name="Sanchez J."/>
        </authorList>
    </citation>
    <scope>NUCLEOTIDE SEQUENCE</scope>
</reference>
<gene>
    <name evidence="1" type="ORF">B1A_10540</name>
</gene>
<name>T1AF79_9ZZZZ</name>
<feature type="non-terminal residue" evidence="1">
    <location>
        <position position="1"/>
    </location>
</feature>
<protein>
    <recommendedName>
        <fullName evidence="2">ISKra4 family transposase</fullName>
    </recommendedName>
</protein>
<dbReference type="EMBL" id="AUZX01007511">
    <property type="protein sequence ID" value="EQD59136.1"/>
    <property type="molecule type" value="Genomic_DNA"/>
</dbReference>
<reference evidence="1" key="2">
    <citation type="journal article" date="2014" name="ISME J.">
        <title>Microbial stratification in low pH oxic and suboxic macroscopic growths along an acid mine drainage.</title>
        <authorList>
            <person name="Mendez-Garcia C."/>
            <person name="Mesa V."/>
            <person name="Sprenger R.R."/>
            <person name="Richter M."/>
            <person name="Diez M.S."/>
            <person name="Solano J."/>
            <person name="Bargiela R."/>
            <person name="Golyshina O.V."/>
            <person name="Manteca A."/>
            <person name="Ramos J.L."/>
            <person name="Gallego J.R."/>
            <person name="Llorente I."/>
            <person name="Martins Dos Santos V.A."/>
            <person name="Jensen O.N."/>
            <person name="Pelaez A.I."/>
            <person name="Sanchez J."/>
            <person name="Ferrer M."/>
        </authorList>
    </citation>
    <scope>NUCLEOTIDE SEQUENCE</scope>
</reference>